<dbReference type="RefSeq" id="WP_191735261.1">
    <property type="nucleotide sequence ID" value="NZ_JACYFS010000001.1"/>
</dbReference>
<dbReference type="InterPro" id="IPR013856">
    <property type="entry name" value="Peptidase_M4_domain"/>
</dbReference>
<evidence type="ECO:0000256" key="5">
    <source>
        <dbReference type="ARBA" id="ARBA00022833"/>
    </source>
</evidence>
<dbReference type="Gene3D" id="1.10.390.10">
    <property type="entry name" value="Neutral Protease Domain 2"/>
    <property type="match status" value="1"/>
</dbReference>
<dbReference type="InterPro" id="IPR050728">
    <property type="entry name" value="Zinc_Metalloprotease_M4"/>
</dbReference>
<feature type="domain" description="Peptidase M4 C-terminal" evidence="9">
    <location>
        <begin position="404"/>
        <end position="598"/>
    </location>
</feature>
<dbReference type="NCBIfam" id="TIGR04183">
    <property type="entry name" value="Por_Secre_tail"/>
    <property type="match status" value="1"/>
</dbReference>
<dbReference type="Pfam" id="PF18962">
    <property type="entry name" value="Por_Secre_tail"/>
    <property type="match status" value="1"/>
</dbReference>
<feature type="signal peptide" evidence="7">
    <location>
        <begin position="1"/>
        <end position="27"/>
    </location>
</feature>
<feature type="domain" description="Secretion system C-terminal sorting" evidence="11">
    <location>
        <begin position="620"/>
        <end position="692"/>
    </location>
</feature>
<evidence type="ECO:0000256" key="1">
    <source>
        <dbReference type="ARBA" id="ARBA00022670"/>
    </source>
</evidence>
<gene>
    <name evidence="12" type="ORF">IC610_03505</name>
</gene>
<feature type="domain" description="Peptidase M4" evidence="8">
    <location>
        <begin position="222"/>
        <end position="397"/>
    </location>
</feature>
<comment type="caution">
    <text evidence="12">The sequence shown here is derived from an EMBL/GenBank/DDBJ whole genome shotgun (WGS) entry which is preliminary data.</text>
</comment>
<keyword evidence="13" id="KW-1185">Reference proteome</keyword>
<evidence type="ECO:0000259" key="10">
    <source>
        <dbReference type="Pfam" id="PF07504"/>
    </source>
</evidence>
<reference evidence="12 13" key="1">
    <citation type="submission" date="2020-09" db="EMBL/GenBank/DDBJ databases">
        <title>Genome seq and assembly of Chryseobacterium sp.</title>
        <authorList>
            <person name="Chhetri G."/>
        </authorList>
    </citation>
    <scope>NUCLEOTIDE SEQUENCE [LARGE SCALE GENOMIC DNA]</scope>
    <source>
        <strain evidence="12 13">GCR10</strain>
    </source>
</reference>
<sequence>MKKTNTLFKNLVIVLSLNVAAVNFVYAQDNRSVRDFPAFTVTPNSPYGNFQVSFEGKNVSSSSLASSLGKWLGGSSDDTFQVVKSWRDELGIKKTVYQHFYKNVQVQDDIIVSHEKDGTVLSVNGEFVNNINVTIANTLSVQDLKTLIATDSNIALDKIQLSDIENVIVKVDTGNGVKLYNASKVEGYSFSPMTSKVYYVDNASKKIIKSFSLIHHVDTPSTSTTYYKGNQSITVDSNNGAYRLKNNAKKVWTVDATNFDTSTVNSIATTTDGFKFFANTDTVTGLSTTYNTDYTNPTANFTGTSSKTAVEVHWSIGASNDYYLARLNRNSFDGLGTPIVSYNNFNFGTAASPSGTNATAITLGGSRFMAFGNGALPLFNPFVGVDVGGHEYSHLVVGTNGTGGLTYQAESGALNEGFADMLGASIEFFASPSQANWTIGEGLMNPGTYTTGGANPQTIVVDVNYLRSMSNPKSASIVTGKQPDTYGGTHWIVPTPPYNQNNDQGGVHVNSGVANKWFYLLSAGGSGTNDIGTNYNVTGITILKAEKIAYKTLTGGYLTPNSNFAAAYAASKQATISLYGAGSNELQQVENAWCAVGVGSCLSTLSVSDNTLTNAQGIKIYPNPVSNGQFTIEYDLKGNAEYEIYDLSGKTVLAKQKLEKGINKVSVPGITAGVYLVKINGDEANITKKIIVK</sequence>
<dbReference type="InterPro" id="IPR026444">
    <property type="entry name" value="Secre_tail"/>
</dbReference>
<evidence type="ECO:0000256" key="3">
    <source>
        <dbReference type="ARBA" id="ARBA00022729"/>
    </source>
</evidence>
<proteinExistence type="predicted"/>
<dbReference type="InterPro" id="IPR011096">
    <property type="entry name" value="FTP_domain"/>
</dbReference>
<name>A0ABR8Z894_9FLAO</name>
<evidence type="ECO:0000259" key="8">
    <source>
        <dbReference type="Pfam" id="PF01447"/>
    </source>
</evidence>
<dbReference type="PANTHER" id="PTHR33794:SF1">
    <property type="entry name" value="BACILLOLYSIN"/>
    <property type="match status" value="1"/>
</dbReference>
<dbReference type="Gene3D" id="3.10.170.10">
    <property type="match status" value="1"/>
</dbReference>
<keyword evidence="6" id="KW-0482">Metalloprotease</keyword>
<accession>A0ABR8Z894</accession>
<protein>
    <submittedName>
        <fullName evidence="12">M4 family metallopeptidase</fullName>
    </submittedName>
</protein>
<dbReference type="EMBL" id="JACYFS010000001">
    <property type="protein sequence ID" value="MBD8081487.1"/>
    <property type="molecule type" value="Genomic_DNA"/>
</dbReference>
<feature type="chain" id="PRO_5046108576" evidence="7">
    <location>
        <begin position="28"/>
        <end position="693"/>
    </location>
</feature>
<dbReference type="InterPro" id="IPR027268">
    <property type="entry name" value="Peptidase_M4/M1_CTD_sf"/>
</dbReference>
<keyword evidence="2" id="KW-0479">Metal-binding</keyword>
<evidence type="ECO:0000313" key="12">
    <source>
        <dbReference type="EMBL" id="MBD8081487.1"/>
    </source>
</evidence>
<keyword evidence="5" id="KW-0862">Zinc</keyword>
<dbReference type="Pfam" id="PF07504">
    <property type="entry name" value="FTP"/>
    <property type="match status" value="1"/>
</dbReference>
<evidence type="ECO:0000256" key="4">
    <source>
        <dbReference type="ARBA" id="ARBA00022801"/>
    </source>
</evidence>
<evidence type="ECO:0000259" key="11">
    <source>
        <dbReference type="Pfam" id="PF18962"/>
    </source>
</evidence>
<dbReference type="PANTHER" id="PTHR33794">
    <property type="entry name" value="BACILLOLYSIN"/>
    <property type="match status" value="1"/>
</dbReference>
<dbReference type="Pfam" id="PF02868">
    <property type="entry name" value="Peptidase_M4_C"/>
    <property type="match status" value="1"/>
</dbReference>
<organism evidence="12 13">
    <name type="scientific">Chryseobacterium caseinilyticum</name>
    <dbReference type="NCBI Taxonomy" id="2771428"/>
    <lineage>
        <taxon>Bacteria</taxon>
        <taxon>Pseudomonadati</taxon>
        <taxon>Bacteroidota</taxon>
        <taxon>Flavobacteriia</taxon>
        <taxon>Flavobacteriales</taxon>
        <taxon>Weeksellaceae</taxon>
        <taxon>Chryseobacterium group</taxon>
        <taxon>Chryseobacterium</taxon>
    </lineage>
</organism>
<dbReference type="CDD" id="cd09597">
    <property type="entry name" value="M4_TLP"/>
    <property type="match status" value="1"/>
</dbReference>
<evidence type="ECO:0000256" key="6">
    <source>
        <dbReference type="ARBA" id="ARBA00023049"/>
    </source>
</evidence>
<dbReference type="Proteomes" id="UP000637299">
    <property type="component" value="Unassembled WGS sequence"/>
</dbReference>
<feature type="domain" description="FTP" evidence="10">
    <location>
        <begin position="78"/>
        <end position="127"/>
    </location>
</feature>
<dbReference type="InterPro" id="IPR001570">
    <property type="entry name" value="Peptidase_M4_C_domain"/>
</dbReference>
<dbReference type="Pfam" id="PF01447">
    <property type="entry name" value="Peptidase_M4"/>
    <property type="match status" value="1"/>
</dbReference>
<evidence type="ECO:0000256" key="2">
    <source>
        <dbReference type="ARBA" id="ARBA00022723"/>
    </source>
</evidence>
<evidence type="ECO:0000313" key="13">
    <source>
        <dbReference type="Proteomes" id="UP000637299"/>
    </source>
</evidence>
<keyword evidence="3 7" id="KW-0732">Signal</keyword>
<dbReference type="SUPFAM" id="SSF55486">
    <property type="entry name" value="Metalloproteases ('zincins'), catalytic domain"/>
    <property type="match status" value="1"/>
</dbReference>
<dbReference type="Gene3D" id="3.10.450.490">
    <property type="match status" value="1"/>
</dbReference>
<evidence type="ECO:0000259" key="9">
    <source>
        <dbReference type="Pfam" id="PF02868"/>
    </source>
</evidence>
<keyword evidence="1" id="KW-0645">Protease</keyword>
<evidence type="ECO:0000256" key="7">
    <source>
        <dbReference type="SAM" id="SignalP"/>
    </source>
</evidence>
<keyword evidence="4" id="KW-0378">Hydrolase</keyword>